<sequence>MHSGMRSGSGLKVPPLPVKRSVQRSDVLWRVVRRSIPTFVGRPARSRFRRQRAPVFMINPDTKYKRAWDILVTLCVVYTAIVVPYRVCFKRDASGGLAAFETSMDVAFFTDIILNFITGARLPNGDVTYESRVIVGSYLRGWFAIDFLSTVPFDNLFSLFGVTHTGQKAAYSTKLLRSLKVVRLVKLARIRKLNKMFSSLEDGVYTNQSLLSLIKLAFTMLFISHLVACLWFAVSRDHAAPSWVNTFYEESEGEDLSVEQYLASMYWAIITMATIGYGDIVARNALERLINVAVMAVGVSFFGYVVGTISSLVSNLDVAAALYDERMTIVKEYVISRNIPKPLSKRIRAHFEYFYQNHSVFKAKQILNRLPSALRNEMIHHAHSKLVANIKYFESSHESLISDIVMDMKPFSVLRNEFVYAQNEIAAHVFFLLKGKVNLTKASAMSHTDIRLATLGVGEHFGELEVYDHQHGNGVRICSAVARSFCELSFLSRQAISRISDRWPELLRHFKEAAAASSTRMRRRVQAVEEDEDWLFQNSEMEEAMRTSSQIVQKSARESIRPSFRQRLTRISPMGSNEPTQEGEAGADSGLKAVRSLYRLASRKSQELLPQISDDDDEDEEEDEDGDVGEAKAVEVAEEIAMDVEKEKQPPHETPSNDGPNVSTSKPLVRIDPGGMSPTGRGRIILESLPFDKVGKVTPIKDLSDSRTASAKAELHVVSDMEEGKPNTFNHASPMLTTLSSGKPDGRSALSRLSAAGRAVITDRAQDIASSTSLKSTPPSPTSTAKSPKVVRTTIQSMSRANSGSGMAAAARLASEQDQAKRASRRSLNDLVAKIRDAPIARPKPSFQSERAMLKGTYLFHPQQGFILTWQLIVGFAILYSIILVPYRLGFSSDAAGVWYLVELVIDGFFFADIIFNFRTAFFDEERLLVYDAKVITLKYLKGWFVIDLLSTLPIDEITAALFGSNNSLNVFPTKILRLFRVTRLLKLARLIKLSRVAGRLREYVQLSPSTERLIRLLLIMSIFCHWNACMFHGVILLSESSDFPSWCEEFFPADPARPDLETCSDRVSLYERYVVAMYWAFTTFTTVGYGDIRPNMYSAYELALVILLVVINATAFGYVISSVMTLIRNLDPSDREFRLRMTEMKDYLRDTGVSTRLGINIKVHYQHNILSTSLFPEKKLFNRMSPSLRFDIARLVAGDTLFAIPLITVMEDTFKGFVSYALFLMKPLCILRTEKVCRHGGPGTEMYFLVEGECDLVNSQTGEGRIVGENAVFEQYSLMAHADEIYRTVSTVTAVSKKCLLYSFGIEEFKILEEISPAVSKYFLSQLAAVLVEDDLFTLTSSQKANVESAIRNGRSFRSMAEQYNRRRLSSVSNVAMAKLNAKRRSSEWAPDILPRLLTKLEEEPKTQRRASDIAAHVVDLATNSQDTEHAIHS</sequence>
<keyword evidence="2" id="KW-0813">Transport</keyword>
<evidence type="ECO:0000256" key="8">
    <source>
        <dbReference type="SAM" id="MobiDB-lite"/>
    </source>
</evidence>
<protein>
    <recommendedName>
        <fullName evidence="10">Cyclic nucleotide-binding domain-containing protein</fullName>
    </recommendedName>
</protein>
<feature type="compositionally biased region" description="Acidic residues" evidence="8">
    <location>
        <begin position="613"/>
        <end position="628"/>
    </location>
</feature>
<evidence type="ECO:0000256" key="6">
    <source>
        <dbReference type="ARBA" id="ARBA00023136"/>
    </source>
</evidence>
<feature type="compositionally biased region" description="Polar residues" evidence="8">
    <location>
        <begin position="654"/>
        <end position="666"/>
    </location>
</feature>
<dbReference type="OrthoDB" id="432483at2759"/>
<reference evidence="11" key="1">
    <citation type="submission" date="2019-03" db="EMBL/GenBank/DDBJ databases">
        <title>Long read genome sequence of the mycoparasitic Pythium oligandrum ATCC 38472 isolated from sugarbeet rhizosphere.</title>
        <authorList>
            <person name="Gaulin E."/>
        </authorList>
    </citation>
    <scope>NUCLEOTIDE SEQUENCE</scope>
    <source>
        <strain evidence="11">ATCC 38472_TT</strain>
    </source>
</reference>
<feature type="compositionally biased region" description="Low complexity" evidence="8">
    <location>
        <begin position="770"/>
        <end position="788"/>
    </location>
</feature>
<evidence type="ECO:0000313" key="12">
    <source>
        <dbReference type="Proteomes" id="UP000794436"/>
    </source>
</evidence>
<dbReference type="InterPro" id="IPR003938">
    <property type="entry name" value="K_chnl_volt-dep_EAG/ELK/ERG"/>
</dbReference>
<evidence type="ECO:0000256" key="3">
    <source>
        <dbReference type="ARBA" id="ARBA00022692"/>
    </source>
</evidence>
<feature type="region of interest" description="Disordered" evidence="8">
    <location>
        <begin position="546"/>
        <end position="588"/>
    </location>
</feature>
<keyword evidence="7" id="KW-0407">Ion channel</keyword>
<dbReference type="Proteomes" id="UP000794436">
    <property type="component" value="Unassembled WGS sequence"/>
</dbReference>
<dbReference type="PRINTS" id="PR01463">
    <property type="entry name" value="EAGCHANLFMLY"/>
</dbReference>
<evidence type="ECO:0000256" key="1">
    <source>
        <dbReference type="ARBA" id="ARBA00004141"/>
    </source>
</evidence>
<dbReference type="CDD" id="cd00038">
    <property type="entry name" value="CAP_ED"/>
    <property type="match status" value="1"/>
</dbReference>
<name>A0A8K1FQ32_PYTOL</name>
<feature type="transmembrane region" description="Helical" evidence="9">
    <location>
        <begin position="264"/>
        <end position="282"/>
    </location>
</feature>
<dbReference type="Gene3D" id="2.60.120.10">
    <property type="entry name" value="Jelly Rolls"/>
    <property type="match status" value="2"/>
</dbReference>
<dbReference type="FunFam" id="1.10.287.70:FF:000123">
    <property type="entry name" value="Potassium channel KAT3"/>
    <property type="match status" value="2"/>
</dbReference>
<keyword evidence="12" id="KW-1185">Reference proteome</keyword>
<dbReference type="EMBL" id="SPLM01000036">
    <property type="protein sequence ID" value="TMW66208.1"/>
    <property type="molecule type" value="Genomic_DNA"/>
</dbReference>
<organism evidence="11 12">
    <name type="scientific">Pythium oligandrum</name>
    <name type="common">Mycoparasitic fungus</name>
    <dbReference type="NCBI Taxonomy" id="41045"/>
    <lineage>
        <taxon>Eukaryota</taxon>
        <taxon>Sar</taxon>
        <taxon>Stramenopiles</taxon>
        <taxon>Oomycota</taxon>
        <taxon>Peronosporomycetes</taxon>
        <taxon>Pythiales</taxon>
        <taxon>Pythiaceae</taxon>
        <taxon>Pythium</taxon>
    </lineage>
</organism>
<dbReference type="SUPFAM" id="SSF81324">
    <property type="entry name" value="Voltage-gated potassium channels"/>
    <property type="match status" value="2"/>
</dbReference>
<proteinExistence type="predicted"/>
<feature type="transmembrane region" description="Helical" evidence="9">
    <location>
        <begin position="897"/>
        <end position="918"/>
    </location>
</feature>
<feature type="region of interest" description="Disordered" evidence="8">
    <location>
        <begin position="767"/>
        <end position="791"/>
    </location>
</feature>
<keyword evidence="5" id="KW-0406">Ion transport</keyword>
<evidence type="ECO:0000256" key="5">
    <source>
        <dbReference type="ARBA" id="ARBA00023065"/>
    </source>
</evidence>
<dbReference type="PANTHER" id="PTHR47823">
    <property type="entry name" value="ION_TRANS DOMAIN-CONTAINING PROTEIN"/>
    <property type="match status" value="1"/>
</dbReference>
<evidence type="ECO:0000256" key="4">
    <source>
        <dbReference type="ARBA" id="ARBA00022989"/>
    </source>
</evidence>
<evidence type="ECO:0000256" key="7">
    <source>
        <dbReference type="ARBA" id="ARBA00023303"/>
    </source>
</evidence>
<dbReference type="Gene3D" id="1.10.287.630">
    <property type="entry name" value="Helix hairpin bin"/>
    <property type="match status" value="2"/>
</dbReference>
<evidence type="ECO:0000256" key="9">
    <source>
        <dbReference type="SAM" id="Phobius"/>
    </source>
</evidence>
<feature type="region of interest" description="Disordered" evidence="8">
    <location>
        <begin position="606"/>
        <end position="630"/>
    </location>
</feature>
<keyword evidence="4 9" id="KW-1133">Transmembrane helix</keyword>
<feature type="transmembrane region" description="Helical" evidence="9">
    <location>
        <begin position="865"/>
        <end position="885"/>
    </location>
</feature>
<evidence type="ECO:0000259" key="10">
    <source>
        <dbReference type="PROSITE" id="PS50042"/>
    </source>
</evidence>
<dbReference type="InterPro" id="IPR005821">
    <property type="entry name" value="Ion_trans_dom"/>
</dbReference>
<gene>
    <name evidence="11" type="ORF">Poli38472_003973</name>
</gene>
<dbReference type="Pfam" id="PF00520">
    <property type="entry name" value="Ion_trans"/>
    <property type="match status" value="2"/>
</dbReference>
<dbReference type="PROSITE" id="PS50042">
    <property type="entry name" value="CNMP_BINDING_3"/>
    <property type="match status" value="2"/>
</dbReference>
<feature type="transmembrane region" description="Helical" evidence="9">
    <location>
        <begin position="1074"/>
        <end position="1091"/>
    </location>
</feature>
<keyword evidence="3 9" id="KW-0812">Transmembrane</keyword>
<dbReference type="Pfam" id="PF00027">
    <property type="entry name" value="cNMP_binding"/>
    <property type="match status" value="1"/>
</dbReference>
<feature type="transmembrane region" description="Helical" evidence="9">
    <location>
        <begin position="1103"/>
        <end position="1128"/>
    </location>
</feature>
<dbReference type="GO" id="GO:0005249">
    <property type="term" value="F:voltage-gated potassium channel activity"/>
    <property type="evidence" value="ECO:0007669"/>
    <property type="project" value="InterPro"/>
</dbReference>
<feature type="transmembrane region" description="Helical" evidence="9">
    <location>
        <begin position="1014"/>
        <end position="1038"/>
    </location>
</feature>
<feature type="transmembrane region" description="Helical" evidence="9">
    <location>
        <begin position="213"/>
        <end position="234"/>
    </location>
</feature>
<feature type="domain" description="Cyclic nucleotide-binding" evidence="10">
    <location>
        <begin position="392"/>
        <end position="499"/>
    </location>
</feature>
<dbReference type="InterPro" id="IPR000595">
    <property type="entry name" value="cNMP-bd_dom"/>
</dbReference>
<dbReference type="InterPro" id="IPR014710">
    <property type="entry name" value="RmlC-like_jellyroll"/>
</dbReference>
<dbReference type="Gene3D" id="1.10.287.70">
    <property type="match status" value="2"/>
</dbReference>
<dbReference type="InterPro" id="IPR018490">
    <property type="entry name" value="cNMP-bd_dom_sf"/>
</dbReference>
<feature type="transmembrane region" description="Helical" evidence="9">
    <location>
        <begin position="67"/>
        <end position="85"/>
    </location>
</feature>
<comment type="caution">
    <text evidence="11">The sequence shown here is derived from an EMBL/GenBank/DDBJ whole genome shotgun (WGS) entry which is preliminary data.</text>
</comment>
<evidence type="ECO:0000313" key="11">
    <source>
        <dbReference type="EMBL" id="TMW66208.1"/>
    </source>
</evidence>
<dbReference type="SUPFAM" id="SSF51206">
    <property type="entry name" value="cAMP-binding domain-like"/>
    <property type="match status" value="2"/>
</dbReference>
<keyword evidence="6 9" id="KW-0472">Membrane</keyword>
<dbReference type="PANTHER" id="PTHR47823:SF9">
    <property type="entry name" value="CHROMOSOME UNDETERMINED SCAFFOLD_10, WHOLE GENOME SHOTGUN SEQUENCE"/>
    <property type="match status" value="1"/>
</dbReference>
<comment type="subcellular location">
    <subcellularLocation>
        <location evidence="1">Membrane</location>
        <topology evidence="1">Multi-pass membrane protein</topology>
    </subcellularLocation>
</comment>
<evidence type="ECO:0000256" key="2">
    <source>
        <dbReference type="ARBA" id="ARBA00022448"/>
    </source>
</evidence>
<accession>A0A8K1FQ32</accession>
<feature type="domain" description="Cyclic nucleotide-binding" evidence="10">
    <location>
        <begin position="1235"/>
        <end position="1313"/>
    </location>
</feature>
<dbReference type="GO" id="GO:0016020">
    <property type="term" value="C:membrane"/>
    <property type="evidence" value="ECO:0007669"/>
    <property type="project" value="UniProtKB-SubCell"/>
</dbReference>
<dbReference type="SMART" id="SM00100">
    <property type="entry name" value="cNMP"/>
    <property type="match status" value="2"/>
</dbReference>
<feature type="region of interest" description="Disordered" evidence="8">
    <location>
        <begin position="643"/>
        <end position="678"/>
    </location>
</feature>
<feature type="transmembrane region" description="Helical" evidence="9">
    <location>
        <begin position="289"/>
        <end position="307"/>
    </location>
</feature>